<name>A0A922SAU0_SPOEX</name>
<evidence type="ECO:0000313" key="2">
    <source>
        <dbReference type="EMBL" id="KAH9630710.1"/>
    </source>
</evidence>
<evidence type="ECO:0000313" key="3">
    <source>
        <dbReference type="Proteomes" id="UP000814243"/>
    </source>
</evidence>
<organism evidence="2 3">
    <name type="scientific">Spodoptera exigua</name>
    <name type="common">Beet armyworm</name>
    <name type="synonym">Noctua fulgens</name>
    <dbReference type="NCBI Taxonomy" id="7107"/>
    <lineage>
        <taxon>Eukaryota</taxon>
        <taxon>Metazoa</taxon>
        <taxon>Ecdysozoa</taxon>
        <taxon>Arthropoda</taxon>
        <taxon>Hexapoda</taxon>
        <taxon>Insecta</taxon>
        <taxon>Pterygota</taxon>
        <taxon>Neoptera</taxon>
        <taxon>Endopterygota</taxon>
        <taxon>Lepidoptera</taxon>
        <taxon>Glossata</taxon>
        <taxon>Ditrysia</taxon>
        <taxon>Noctuoidea</taxon>
        <taxon>Noctuidae</taxon>
        <taxon>Amphipyrinae</taxon>
        <taxon>Spodoptera</taxon>
    </lineage>
</organism>
<reference evidence="2" key="1">
    <citation type="journal article" date="2021" name="G3 (Bethesda)">
        <title>Genome and transcriptome analysis of the beet armyworm Spodoptera exigua reveals targets for pest control. .</title>
        <authorList>
            <person name="Simon S."/>
            <person name="Breeschoten T."/>
            <person name="Jansen H.J."/>
            <person name="Dirks R.P."/>
            <person name="Schranz M.E."/>
            <person name="Ros V.I.D."/>
        </authorList>
    </citation>
    <scope>NUCLEOTIDE SEQUENCE</scope>
    <source>
        <strain evidence="2">TB_SE_WUR_2020</strain>
    </source>
</reference>
<feature type="transmembrane region" description="Helical" evidence="1">
    <location>
        <begin position="75"/>
        <end position="96"/>
    </location>
</feature>
<protein>
    <submittedName>
        <fullName evidence="2">Uncharacterized protein</fullName>
    </submittedName>
</protein>
<feature type="transmembrane region" description="Helical" evidence="1">
    <location>
        <begin position="40"/>
        <end position="63"/>
    </location>
</feature>
<keyword evidence="1" id="KW-1133">Transmembrane helix</keyword>
<sequence>MSHSLTITRTTVATSGTPVYINSGYMSSTPGLLKLAELEVIYHGVAFVLYLSAGITLMVEVNHYKDYYRRDYEPYLAAAIMGLIMAALYLLSTFLANRQYRGI</sequence>
<dbReference type="AlphaFoldDB" id="A0A922SAU0"/>
<accession>A0A922SAU0</accession>
<comment type="caution">
    <text evidence="2">The sequence shown here is derived from an EMBL/GenBank/DDBJ whole genome shotgun (WGS) entry which is preliminary data.</text>
</comment>
<keyword evidence="1" id="KW-0472">Membrane</keyword>
<proteinExistence type="predicted"/>
<evidence type="ECO:0000256" key="1">
    <source>
        <dbReference type="SAM" id="Phobius"/>
    </source>
</evidence>
<dbReference type="Proteomes" id="UP000814243">
    <property type="component" value="Unassembled WGS sequence"/>
</dbReference>
<keyword evidence="1" id="KW-0812">Transmembrane</keyword>
<gene>
    <name evidence="2" type="ORF">HF086_004001</name>
</gene>
<dbReference type="EMBL" id="JACEFF010000814">
    <property type="protein sequence ID" value="KAH9630710.1"/>
    <property type="molecule type" value="Genomic_DNA"/>
</dbReference>